<dbReference type="AlphaFoldDB" id="A0A0F8Y4F9"/>
<organism evidence="1">
    <name type="scientific">marine sediment metagenome</name>
    <dbReference type="NCBI Taxonomy" id="412755"/>
    <lineage>
        <taxon>unclassified sequences</taxon>
        <taxon>metagenomes</taxon>
        <taxon>ecological metagenomes</taxon>
    </lineage>
</organism>
<proteinExistence type="predicted"/>
<comment type="caution">
    <text evidence="1">The sequence shown here is derived from an EMBL/GenBank/DDBJ whole genome shotgun (WGS) entry which is preliminary data.</text>
</comment>
<dbReference type="EMBL" id="LAZR01070271">
    <property type="protein sequence ID" value="KKK43151.1"/>
    <property type="molecule type" value="Genomic_DNA"/>
</dbReference>
<name>A0A0F8Y4F9_9ZZZZ</name>
<accession>A0A0F8Y4F9</accession>
<evidence type="ECO:0000313" key="1">
    <source>
        <dbReference type="EMBL" id="KKK43151.1"/>
    </source>
</evidence>
<gene>
    <name evidence="1" type="ORF">LCGC14_3168890</name>
</gene>
<sequence>MSEWTEDTRNRLKPLGELLRREGQAAHADD</sequence>
<reference evidence="1" key="1">
    <citation type="journal article" date="2015" name="Nature">
        <title>Complex archaea that bridge the gap between prokaryotes and eukaryotes.</title>
        <authorList>
            <person name="Spang A."/>
            <person name="Saw J.H."/>
            <person name="Jorgensen S.L."/>
            <person name="Zaremba-Niedzwiedzka K."/>
            <person name="Martijn J."/>
            <person name="Lind A.E."/>
            <person name="van Eijk R."/>
            <person name="Schleper C."/>
            <person name="Guy L."/>
            <person name="Ettema T.J."/>
        </authorList>
    </citation>
    <scope>NUCLEOTIDE SEQUENCE</scope>
</reference>
<protein>
    <submittedName>
        <fullName evidence="1">Uncharacterized protein</fullName>
    </submittedName>
</protein>
<feature type="non-terminal residue" evidence="1">
    <location>
        <position position="30"/>
    </location>
</feature>